<dbReference type="AlphaFoldDB" id="A0A329YIN0"/>
<dbReference type="OrthoDB" id="9775207at2"/>
<feature type="transmembrane region" description="Helical" evidence="5">
    <location>
        <begin position="6"/>
        <end position="22"/>
    </location>
</feature>
<comment type="similarity">
    <text evidence="5">Belongs to the MscS (TC 1.A.23) family.</text>
</comment>
<dbReference type="Pfam" id="PF00924">
    <property type="entry name" value="MS_channel_2nd"/>
    <property type="match status" value="1"/>
</dbReference>
<comment type="subunit">
    <text evidence="5">Homoheptamer.</text>
</comment>
<dbReference type="Gene3D" id="1.10.287.1260">
    <property type="match status" value="1"/>
</dbReference>
<evidence type="ECO:0000256" key="2">
    <source>
        <dbReference type="ARBA" id="ARBA00022692"/>
    </source>
</evidence>
<dbReference type="SUPFAM" id="SSF50182">
    <property type="entry name" value="Sm-like ribonucleoproteins"/>
    <property type="match status" value="1"/>
</dbReference>
<dbReference type="InterPro" id="IPR006685">
    <property type="entry name" value="MscS_channel_2nd"/>
</dbReference>
<dbReference type="Pfam" id="PF00027">
    <property type="entry name" value="cNMP_binding"/>
    <property type="match status" value="1"/>
</dbReference>
<dbReference type="InterPro" id="IPR023408">
    <property type="entry name" value="MscS_beta-dom_sf"/>
</dbReference>
<reference evidence="7 8" key="1">
    <citation type="submission" date="2018-06" db="EMBL/GenBank/DDBJ databases">
        <title>Whole Genome Sequence of an efficient microsymbiont, Rhizobium tropici.</title>
        <authorList>
            <person name="Srinivasan R."/>
            <person name="Singh H.V."/>
            <person name="Srivastava R."/>
            <person name="Kumari B."/>
            <person name="Radhakrishna A."/>
        </authorList>
    </citation>
    <scope>NUCLEOTIDE SEQUENCE [LARGE SCALE GENOMIC DNA]</scope>
    <source>
        <strain evidence="7 8">IGFRI Rhizo-19</strain>
    </source>
</reference>
<accession>A0A329YIN0</accession>
<comment type="function">
    <text evidence="5">Mechanosensitive channel that participates in the regulation of osmotic pressure changes within the cell, opening in response to stretch forces in the membrane lipid bilayer, without the need for other proteins. Contributes to normal resistance to hypoosmotic shock. Forms an ion channel of 1.0 nanosiemens conductance with a slight preference for anions.</text>
</comment>
<evidence type="ECO:0000256" key="1">
    <source>
        <dbReference type="ARBA" id="ARBA00004370"/>
    </source>
</evidence>
<dbReference type="InterPro" id="IPR010920">
    <property type="entry name" value="LSM_dom_sf"/>
</dbReference>
<dbReference type="EMBL" id="QMKK01000042">
    <property type="protein sequence ID" value="RAX40310.1"/>
    <property type="molecule type" value="Genomic_DNA"/>
</dbReference>
<evidence type="ECO:0000256" key="3">
    <source>
        <dbReference type="ARBA" id="ARBA00022989"/>
    </source>
</evidence>
<dbReference type="PROSITE" id="PS50042">
    <property type="entry name" value="CNMP_BINDING_3"/>
    <property type="match status" value="1"/>
</dbReference>
<keyword evidence="5" id="KW-0407">Ion channel</keyword>
<evidence type="ECO:0000313" key="7">
    <source>
        <dbReference type="EMBL" id="RAX40310.1"/>
    </source>
</evidence>
<keyword evidence="3 5" id="KW-1133">Transmembrane helix</keyword>
<dbReference type="SUPFAM" id="SSF51206">
    <property type="entry name" value="cAMP-binding domain-like"/>
    <property type="match status" value="1"/>
</dbReference>
<evidence type="ECO:0000256" key="4">
    <source>
        <dbReference type="ARBA" id="ARBA00023136"/>
    </source>
</evidence>
<keyword evidence="5" id="KW-1003">Cell membrane</keyword>
<feature type="domain" description="Cyclic nucleotide-binding" evidence="6">
    <location>
        <begin position="337"/>
        <end position="439"/>
    </location>
</feature>
<keyword evidence="5" id="KW-0997">Cell inner membrane</keyword>
<feature type="transmembrane region" description="Helical" evidence="5">
    <location>
        <begin position="108"/>
        <end position="127"/>
    </location>
</feature>
<dbReference type="SMART" id="SM00100">
    <property type="entry name" value="cNMP"/>
    <property type="match status" value="1"/>
</dbReference>
<dbReference type="InterPro" id="IPR045275">
    <property type="entry name" value="MscS_archaea/bacteria_type"/>
</dbReference>
<name>A0A329YIN0_RHITR</name>
<dbReference type="InterPro" id="IPR018490">
    <property type="entry name" value="cNMP-bd_dom_sf"/>
</dbReference>
<comment type="subcellular location">
    <subcellularLocation>
        <location evidence="5">Cell inner membrane</location>
        <topology evidence="5">Multi-pass membrane protein</topology>
    </subcellularLocation>
    <subcellularLocation>
        <location evidence="1">Membrane</location>
    </subcellularLocation>
</comment>
<dbReference type="PANTHER" id="PTHR30221:SF1">
    <property type="entry name" value="SMALL-CONDUCTANCE MECHANOSENSITIVE CHANNEL"/>
    <property type="match status" value="1"/>
</dbReference>
<evidence type="ECO:0000313" key="8">
    <source>
        <dbReference type="Proteomes" id="UP000251205"/>
    </source>
</evidence>
<keyword evidence="4 5" id="KW-0472">Membrane</keyword>
<feature type="transmembrane region" description="Helical" evidence="5">
    <location>
        <begin position="77"/>
        <end position="96"/>
    </location>
</feature>
<feature type="transmembrane region" description="Helical" evidence="5">
    <location>
        <begin position="34"/>
        <end position="53"/>
    </location>
</feature>
<proteinExistence type="inferred from homology"/>
<keyword evidence="5" id="KW-0406">Ion transport</keyword>
<dbReference type="GO" id="GO:0005886">
    <property type="term" value="C:plasma membrane"/>
    <property type="evidence" value="ECO:0007669"/>
    <property type="project" value="UniProtKB-SubCell"/>
</dbReference>
<evidence type="ECO:0000256" key="5">
    <source>
        <dbReference type="RuleBase" id="RU369025"/>
    </source>
</evidence>
<dbReference type="Gene3D" id="2.30.30.60">
    <property type="match status" value="1"/>
</dbReference>
<sequence>MPSVLTDIWIQFGVLFAARGAAHIVFPAPGTRRLIIDCVFFAALTTLLLWNNIPPYSIEGVDPGVTLRLVRGVLKTVWWLAGAMVLANCARVFLILEHKPREGRLLQDLVVAIIYVSAALCIIAYVFSLPVGTIIATSGVFAIVLGLALQSTLNDVFSGIALNLNRLLSVGDWVVLDHDVQGKVVETNWRSTQFLNKTGDLVVVPNSMLAKSRITNLSVPDMSHGASLTVKMQANSQPSLIESTMQQVLLSSSEILRTPSPSVSILGLSRDCIEVELSFRVPTLLSVTKAKNEIFDLVYRHTMAAGFALASDPPGEHPESADGPPNIVRRLVNMAPIFANLSDDERNALVAAAERLMMKQGAVIAKKGSTTTSLMILARGVAIVEDGSEEGRIEFARLAPGDLLGERGVLLGGKEVADTKCLTDVILYQISKAKIADLLRERPTIAEDLAALLSVRTKAEEALHQAGLNHASKTVPDLRMRILRLFHL</sequence>
<dbReference type="GO" id="GO:0008381">
    <property type="term" value="F:mechanosensitive monoatomic ion channel activity"/>
    <property type="evidence" value="ECO:0007669"/>
    <property type="project" value="InterPro"/>
</dbReference>
<keyword evidence="5" id="KW-0813">Transport</keyword>
<dbReference type="PANTHER" id="PTHR30221">
    <property type="entry name" value="SMALL-CONDUCTANCE MECHANOSENSITIVE CHANNEL"/>
    <property type="match status" value="1"/>
</dbReference>
<dbReference type="Gene3D" id="2.60.120.10">
    <property type="entry name" value="Jelly Rolls"/>
    <property type="match status" value="1"/>
</dbReference>
<dbReference type="CDD" id="cd00038">
    <property type="entry name" value="CAP_ED"/>
    <property type="match status" value="1"/>
</dbReference>
<dbReference type="Proteomes" id="UP000251205">
    <property type="component" value="Unassembled WGS sequence"/>
</dbReference>
<evidence type="ECO:0000259" key="6">
    <source>
        <dbReference type="PROSITE" id="PS50042"/>
    </source>
</evidence>
<dbReference type="InterPro" id="IPR000595">
    <property type="entry name" value="cNMP-bd_dom"/>
</dbReference>
<dbReference type="RefSeq" id="WP_112342914.1">
    <property type="nucleotide sequence ID" value="NZ_QMKK01000042.1"/>
</dbReference>
<dbReference type="InterPro" id="IPR016846">
    <property type="entry name" value="cNMP-bd_ion_channel"/>
</dbReference>
<comment type="caution">
    <text evidence="7">The sequence shown here is derived from an EMBL/GenBank/DDBJ whole genome shotgun (WGS) entry which is preliminary data.</text>
</comment>
<gene>
    <name evidence="7" type="ORF">DQ393_16945</name>
</gene>
<organism evidence="7 8">
    <name type="scientific">Rhizobium tropici</name>
    <dbReference type="NCBI Taxonomy" id="398"/>
    <lineage>
        <taxon>Bacteria</taxon>
        <taxon>Pseudomonadati</taxon>
        <taxon>Pseudomonadota</taxon>
        <taxon>Alphaproteobacteria</taxon>
        <taxon>Hyphomicrobiales</taxon>
        <taxon>Rhizobiaceae</taxon>
        <taxon>Rhizobium/Agrobacterium group</taxon>
        <taxon>Rhizobium</taxon>
    </lineage>
</organism>
<keyword evidence="2 5" id="KW-0812">Transmembrane</keyword>
<protein>
    <recommendedName>
        <fullName evidence="5">Small-conductance mechanosensitive channel</fullName>
    </recommendedName>
</protein>
<dbReference type="InterPro" id="IPR014710">
    <property type="entry name" value="RmlC-like_jellyroll"/>
</dbReference>
<dbReference type="PIRSF" id="PIRSF026673">
    <property type="entry name" value="UCP026673_ion_chan"/>
    <property type="match status" value="1"/>
</dbReference>